<dbReference type="Proteomes" id="UP000002207">
    <property type="component" value="Chromosome"/>
</dbReference>
<evidence type="ECO:0000313" key="2">
    <source>
        <dbReference type="EMBL" id="ACO31682.1"/>
    </source>
</evidence>
<dbReference type="HOGENOM" id="CLU_1163878_0_0_0"/>
<evidence type="ECO:0000256" key="1">
    <source>
        <dbReference type="SAM" id="MobiDB-lite"/>
    </source>
</evidence>
<feature type="compositionally biased region" description="Polar residues" evidence="1">
    <location>
        <begin position="220"/>
        <end position="238"/>
    </location>
</feature>
<dbReference type="InParanoid" id="C1F6G9"/>
<organism evidence="2 3">
    <name type="scientific">Acidobacterium capsulatum (strain ATCC 51196 / DSM 11244 / BCRC 80197 / JCM 7670 / NBRC 15755 / NCIMB 13165 / 161)</name>
    <dbReference type="NCBI Taxonomy" id="240015"/>
    <lineage>
        <taxon>Bacteria</taxon>
        <taxon>Pseudomonadati</taxon>
        <taxon>Acidobacteriota</taxon>
        <taxon>Terriglobia</taxon>
        <taxon>Terriglobales</taxon>
        <taxon>Acidobacteriaceae</taxon>
        <taxon>Acidobacterium</taxon>
    </lineage>
</organism>
<dbReference type="AlphaFoldDB" id="C1F6G9"/>
<evidence type="ECO:0000313" key="3">
    <source>
        <dbReference type="Proteomes" id="UP000002207"/>
    </source>
</evidence>
<sequence>MILAVSGCARISSGIKMEPQYPPQLSLGTVSTRLQGDWSKRYHNLLDKGLCPDDSGNGVAALASVCPDGLAQQTAIQLYRNEILDSIRAEIDIRYREYISGLRAGQVYSGLFGDLATLGLTTSATLVGADDLKAILTGTATATQGGVSSIDKRMFESQTIQAIIPVMDGNRARVAVIMQAEEKETVQNYTLESGLSDLNDYFMRGTLLNALQSMAAAGGQKQNSADNQKATGLNLNLQ</sequence>
<dbReference type="EMBL" id="CP001472">
    <property type="protein sequence ID" value="ACO31682.1"/>
    <property type="molecule type" value="Genomic_DNA"/>
</dbReference>
<proteinExistence type="predicted"/>
<feature type="region of interest" description="Disordered" evidence="1">
    <location>
        <begin position="219"/>
        <end position="238"/>
    </location>
</feature>
<gene>
    <name evidence="2" type="ordered locus">ACP_3403</name>
</gene>
<protein>
    <submittedName>
        <fullName evidence="2">Uncharacterized protein</fullName>
    </submittedName>
</protein>
<dbReference type="KEGG" id="aca:ACP_3403"/>
<reference evidence="2 3" key="1">
    <citation type="journal article" date="2009" name="Appl. Environ. Microbiol.">
        <title>Three genomes from the phylum Acidobacteria provide insight into the lifestyles of these microorganisms in soils.</title>
        <authorList>
            <person name="Ward N.L."/>
            <person name="Challacombe J.F."/>
            <person name="Janssen P.H."/>
            <person name="Henrissat B."/>
            <person name="Coutinho P.M."/>
            <person name="Wu M."/>
            <person name="Xie G."/>
            <person name="Haft D.H."/>
            <person name="Sait M."/>
            <person name="Badger J."/>
            <person name="Barabote R.D."/>
            <person name="Bradley B."/>
            <person name="Brettin T.S."/>
            <person name="Brinkac L.M."/>
            <person name="Bruce D."/>
            <person name="Creasy T."/>
            <person name="Daugherty S.C."/>
            <person name="Davidsen T.M."/>
            <person name="DeBoy R.T."/>
            <person name="Detter J.C."/>
            <person name="Dodson R.J."/>
            <person name="Durkin A.S."/>
            <person name="Ganapathy A."/>
            <person name="Gwinn-Giglio M."/>
            <person name="Han C.S."/>
            <person name="Khouri H."/>
            <person name="Kiss H."/>
            <person name="Kothari S.P."/>
            <person name="Madupu R."/>
            <person name="Nelson K.E."/>
            <person name="Nelson W.C."/>
            <person name="Paulsen I."/>
            <person name="Penn K."/>
            <person name="Ren Q."/>
            <person name="Rosovitz M.J."/>
            <person name="Selengut J.D."/>
            <person name="Shrivastava S."/>
            <person name="Sullivan S.A."/>
            <person name="Tapia R."/>
            <person name="Thompson L.S."/>
            <person name="Watkins K.L."/>
            <person name="Yang Q."/>
            <person name="Yu C."/>
            <person name="Zafar N."/>
            <person name="Zhou L."/>
            <person name="Kuske C.R."/>
        </authorList>
    </citation>
    <scope>NUCLEOTIDE SEQUENCE [LARGE SCALE GENOMIC DNA]</scope>
    <source>
        <strain evidence="3">ATCC 51196 / DSM 11244 / BCRC 80197 / JCM 7670 / NBRC 15755 / NCIMB 13165 / 161</strain>
    </source>
</reference>
<keyword evidence="3" id="KW-1185">Reference proteome</keyword>
<dbReference type="eggNOG" id="ENOG5033E7R">
    <property type="taxonomic scope" value="Bacteria"/>
</dbReference>
<name>C1F6G9_ACIC5</name>
<accession>C1F6G9</accession>